<sequence>MGVAAILFYIWLLTWAGPVRAAPGVVAPPQGHASQVEQTKIFQRGRTPRYPYATGVGPRGREYYFGFVPYEKGNIEIQALQRMYPEANYPPSMRYWTPESNY</sequence>
<name>A0A1E3VY14_9HYPH</name>
<dbReference type="EMBL" id="LPWF01000024">
    <property type="protein sequence ID" value="ODR97806.1"/>
    <property type="molecule type" value="Genomic_DNA"/>
</dbReference>
<dbReference type="AlphaFoldDB" id="A0A1E3VY14"/>
<keyword evidence="3" id="KW-1185">Reference proteome</keyword>
<gene>
    <name evidence="2" type="ORF">AUC69_01430</name>
</gene>
<organism evidence="2 3">
    <name type="scientific">Methyloceanibacter superfactus</name>
    <dbReference type="NCBI Taxonomy" id="1774969"/>
    <lineage>
        <taxon>Bacteria</taxon>
        <taxon>Pseudomonadati</taxon>
        <taxon>Pseudomonadota</taxon>
        <taxon>Alphaproteobacteria</taxon>
        <taxon>Hyphomicrobiales</taxon>
        <taxon>Hyphomicrobiaceae</taxon>
        <taxon>Methyloceanibacter</taxon>
    </lineage>
</organism>
<comment type="caution">
    <text evidence="2">The sequence shown here is derived from an EMBL/GenBank/DDBJ whole genome shotgun (WGS) entry which is preliminary data.</text>
</comment>
<feature type="signal peptide" evidence="1">
    <location>
        <begin position="1"/>
        <end position="21"/>
    </location>
</feature>
<keyword evidence="1" id="KW-0732">Signal</keyword>
<proteinExistence type="predicted"/>
<reference evidence="2 3" key="1">
    <citation type="journal article" date="2016" name="Environ. Microbiol.">
        <title>New Methyloceanibacter diversity from North Sea sediments includes methanotroph containing solely the soluble methane monooxygenase.</title>
        <authorList>
            <person name="Vekeman B."/>
            <person name="Kerckhof F.M."/>
            <person name="Cremers G."/>
            <person name="de Vos P."/>
            <person name="Vandamme P."/>
            <person name="Boon N."/>
            <person name="Op den Camp H.J."/>
            <person name="Heylen K."/>
        </authorList>
    </citation>
    <scope>NUCLEOTIDE SEQUENCE [LARGE SCALE GENOMIC DNA]</scope>
    <source>
        <strain evidence="2 3">R-67175</strain>
    </source>
</reference>
<evidence type="ECO:0000313" key="3">
    <source>
        <dbReference type="Proteomes" id="UP000094472"/>
    </source>
</evidence>
<evidence type="ECO:0000256" key="1">
    <source>
        <dbReference type="SAM" id="SignalP"/>
    </source>
</evidence>
<dbReference type="Proteomes" id="UP000094472">
    <property type="component" value="Unassembled WGS sequence"/>
</dbReference>
<dbReference type="STRING" id="1774969.AUC69_01430"/>
<accession>A0A1E3VY14</accession>
<evidence type="ECO:0000313" key="2">
    <source>
        <dbReference type="EMBL" id="ODR97806.1"/>
    </source>
</evidence>
<feature type="chain" id="PRO_5009138793" evidence="1">
    <location>
        <begin position="22"/>
        <end position="102"/>
    </location>
</feature>
<protein>
    <submittedName>
        <fullName evidence="2">Uncharacterized protein</fullName>
    </submittedName>
</protein>